<gene>
    <name evidence="2" type="ORF">NQ314_018244</name>
</gene>
<dbReference type="InterPro" id="IPR043155">
    <property type="entry name" value="VPS33_dom3b"/>
</dbReference>
<dbReference type="Proteomes" id="UP001162156">
    <property type="component" value="Unassembled WGS sequence"/>
</dbReference>
<comment type="caution">
    <text evidence="2">The sequence shown here is derived from an EMBL/GenBank/DDBJ whole genome shotgun (WGS) entry which is preliminary data.</text>
</comment>
<dbReference type="InterPro" id="IPR001619">
    <property type="entry name" value="Sec1-like"/>
</dbReference>
<evidence type="ECO:0000256" key="1">
    <source>
        <dbReference type="ARBA" id="ARBA00009884"/>
    </source>
</evidence>
<dbReference type="EMBL" id="JANEYF010005127">
    <property type="protein sequence ID" value="KAJ8929095.1"/>
    <property type="molecule type" value="Genomic_DNA"/>
</dbReference>
<evidence type="ECO:0000313" key="2">
    <source>
        <dbReference type="EMBL" id="KAJ8929095.1"/>
    </source>
</evidence>
<reference evidence="2" key="1">
    <citation type="journal article" date="2023" name="Insect Mol. Biol.">
        <title>Genome sequencing provides insights into the evolution of gene families encoding plant cell wall-degrading enzymes in longhorned beetles.</title>
        <authorList>
            <person name="Shin N.R."/>
            <person name="Okamura Y."/>
            <person name="Kirsch R."/>
            <person name="Pauchet Y."/>
        </authorList>
    </citation>
    <scope>NUCLEOTIDE SEQUENCE</scope>
    <source>
        <strain evidence="2">RBIC_L_NR</strain>
    </source>
</reference>
<dbReference type="PANTHER" id="PTHR11679">
    <property type="entry name" value="VESICLE PROTEIN SORTING-ASSOCIATED"/>
    <property type="match status" value="1"/>
</dbReference>
<proteinExistence type="inferred from homology"/>
<protein>
    <submittedName>
        <fullName evidence="2">Uncharacterized protein</fullName>
    </submittedName>
</protein>
<dbReference type="Pfam" id="PF00995">
    <property type="entry name" value="Sec1"/>
    <property type="match status" value="1"/>
</dbReference>
<comment type="similarity">
    <text evidence="1">Belongs to the STXBP/unc-18/SEC1 family.</text>
</comment>
<dbReference type="InterPro" id="IPR036045">
    <property type="entry name" value="Sec1-like_sf"/>
</dbReference>
<keyword evidence="3" id="KW-1185">Reference proteome</keyword>
<evidence type="ECO:0000313" key="3">
    <source>
        <dbReference type="Proteomes" id="UP001162156"/>
    </source>
</evidence>
<name>A0AAV8WQP8_9CUCU</name>
<accession>A0AAV8WQP8</accession>
<sequence length="225" mass="25119">MKNSEKSTNLNYLEELLVTENDKYVTLRLFCLLASTQTLTEVEIRTFWRKYLHQFGFANGFAFTNLVNAGFVPEPIQSSSSLNLQSKIKIPKFSSSNFYINAKNLKQIPADSDKVNLKYPTCASYVYGGAYIPLITQISGMILNSVPIDEIKAKLEVLGTFSMSNNRGYPLQTRSILIYVIGGITYAEIAACNLLETLTGARICILSDRIVTGNELMKGILDFPK</sequence>
<organism evidence="2 3">
    <name type="scientific">Rhamnusium bicolor</name>
    <dbReference type="NCBI Taxonomy" id="1586634"/>
    <lineage>
        <taxon>Eukaryota</taxon>
        <taxon>Metazoa</taxon>
        <taxon>Ecdysozoa</taxon>
        <taxon>Arthropoda</taxon>
        <taxon>Hexapoda</taxon>
        <taxon>Insecta</taxon>
        <taxon>Pterygota</taxon>
        <taxon>Neoptera</taxon>
        <taxon>Endopterygota</taxon>
        <taxon>Coleoptera</taxon>
        <taxon>Polyphaga</taxon>
        <taxon>Cucujiformia</taxon>
        <taxon>Chrysomeloidea</taxon>
        <taxon>Cerambycidae</taxon>
        <taxon>Lepturinae</taxon>
        <taxon>Rhagiini</taxon>
        <taxon>Rhamnusium</taxon>
    </lineage>
</organism>
<dbReference type="AlphaFoldDB" id="A0AAV8WQP8"/>
<dbReference type="Gene3D" id="1.25.40.850">
    <property type="match status" value="1"/>
</dbReference>
<dbReference type="GO" id="GO:0016192">
    <property type="term" value="P:vesicle-mediated transport"/>
    <property type="evidence" value="ECO:0007669"/>
    <property type="project" value="InterPro"/>
</dbReference>
<dbReference type="InterPro" id="IPR027482">
    <property type="entry name" value="Sec1-like_dom2"/>
</dbReference>
<dbReference type="Gene3D" id="3.40.50.1910">
    <property type="match status" value="1"/>
</dbReference>
<dbReference type="SUPFAM" id="SSF56815">
    <property type="entry name" value="Sec1/munc18-like (SM) proteins"/>
    <property type="match status" value="1"/>
</dbReference>